<comment type="caution">
    <text evidence="2">The sequence shown here is derived from an EMBL/GenBank/DDBJ whole genome shotgun (WGS) entry which is preliminary data.</text>
</comment>
<name>A0A1Q5TCW5_9EURO</name>
<keyword evidence="3" id="KW-1185">Reference proteome</keyword>
<proteinExistence type="predicted"/>
<sequence length="225" mass="24556">MALTVELVKLALPRRVPFHFISSASVTRFVCTDSFGESSVASFPPPTIPQDDYTTAKWVCEVYLERVSQSLGIPVWIHRPSSVTGSNAPKLELMSNVLRYCQSTRKIPDSEAWSAVFDFIPVESAAAQIIEVVHESGATSVENKGTRFVYESGEIQVEQNEVQTMMEADAGQKFETVPLAEWVNAAEAAGISPLLGVYLSQAADSQILLPRLVKGSGQGAVYEWA</sequence>
<dbReference type="Proteomes" id="UP000186955">
    <property type="component" value="Unassembled WGS sequence"/>
</dbReference>
<reference evidence="2 3" key="1">
    <citation type="submission" date="2016-10" db="EMBL/GenBank/DDBJ databases">
        <title>Genome sequence of the ascomycete fungus Penicillium subrubescens.</title>
        <authorList>
            <person name="De Vries R.P."/>
            <person name="Peng M."/>
            <person name="Dilokpimol A."/>
            <person name="Hilden K."/>
            <person name="Makela M.R."/>
            <person name="Grigoriev I."/>
            <person name="Riley R."/>
            <person name="Granchi Z."/>
        </authorList>
    </citation>
    <scope>NUCLEOTIDE SEQUENCE [LARGE SCALE GENOMIC DNA]</scope>
    <source>
        <strain evidence="2 3">CBS 132785</strain>
    </source>
</reference>
<dbReference type="OrthoDB" id="329835at2759"/>
<dbReference type="InterPro" id="IPR013120">
    <property type="entry name" value="FAR_NAD-bd"/>
</dbReference>
<evidence type="ECO:0000313" key="3">
    <source>
        <dbReference type="Proteomes" id="UP000186955"/>
    </source>
</evidence>
<protein>
    <submittedName>
        <fullName evidence="2">Polyketide synthase-nonribosomal peptide synthetase</fullName>
    </submittedName>
</protein>
<dbReference type="Pfam" id="PF07993">
    <property type="entry name" value="NAD_binding_4"/>
    <property type="match status" value="1"/>
</dbReference>
<dbReference type="EMBL" id="MNBE01000682">
    <property type="protein sequence ID" value="OKO98060.1"/>
    <property type="molecule type" value="Genomic_DNA"/>
</dbReference>
<gene>
    <name evidence="2" type="ORF">PENSUB_9640</name>
</gene>
<dbReference type="SUPFAM" id="SSF51735">
    <property type="entry name" value="NAD(P)-binding Rossmann-fold domains"/>
    <property type="match status" value="1"/>
</dbReference>
<organism evidence="2 3">
    <name type="scientific">Penicillium subrubescens</name>
    <dbReference type="NCBI Taxonomy" id="1316194"/>
    <lineage>
        <taxon>Eukaryota</taxon>
        <taxon>Fungi</taxon>
        <taxon>Dikarya</taxon>
        <taxon>Ascomycota</taxon>
        <taxon>Pezizomycotina</taxon>
        <taxon>Eurotiomycetes</taxon>
        <taxon>Eurotiomycetidae</taxon>
        <taxon>Eurotiales</taxon>
        <taxon>Aspergillaceae</taxon>
        <taxon>Penicillium</taxon>
    </lineage>
</organism>
<dbReference type="STRING" id="1316194.A0A1Q5TCW5"/>
<dbReference type="AlphaFoldDB" id="A0A1Q5TCW5"/>
<dbReference type="InterPro" id="IPR036291">
    <property type="entry name" value="NAD(P)-bd_dom_sf"/>
</dbReference>
<evidence type="ECO:0000259" key="1">
    <source>
        <dbReference type="Pfam" id="PF07993"/>
    </source>
</evidence>
<dbReference type="Gene3D" id="3.40.50.720">
    <property type="entry name" value="NAD(P)-binding Rossmann-like Domain"/>
    <property type="match status" value="1"/>
</dbReference>
<feature type="domain" description="Thioester reductase (TE)" evidence="1">
    <location>
        <begin position="4"/>
        <end position="128"/>
    </location>
</feature>
<evidence type="ECO:0000313" key="2">
    <source>
        <dbReference type="EMBL" id="OKO98060.1"/>
    </source>
</evidence>
<accession>A0A1Q5TCW5</accession>